<proteinExistence type="predicted"/>
<accession>A0ABQ0Q6A0</accession>
<keyword evidence="2" id="KW-1185">Reference proteome</keyword>
<organism evidence="1 2">
    <name type="scientific">Asaia krungthepensis NRIC 0535</name>
    <dbReference type="NCBI Taxonomy" id="1307925"/>
    <lineage>
        <taxon>Bacteria</taxon>
        <taxon>Pseudomonadati</taxon>
        <taxon>Pseudomonadota</taxon>
        <taxon>Alphaproteobacteria</taxon>
        <taxon>Acetobacterales</taxon>
        <taxon>Acetobacteraceae</taxon>
        <taxon>Asaia</taxon>
    </lineage>
</organism>
<name>A0ABQ0Q6A0_9PROT</name>
<gene>
    <name evidence="1" type="ORF">AA0535_2811</name>
</gene>
<evidence type="ECO:0000313" key="2">
    <source>
        <dbReference type="Proteomes" id="UP001062776"/>
    </source>
</evidence>
<evidence type="ECO:0000313" key="1">
    <source>
        <dbReference type="EMBL" id="GBQ93371.1"/>
    </source>
</evidence>
<reference evidence="1" key="1">
    <citation type="submission" date="2013-04" db="EMBL/GenBank/DDBJ databases">
        <title>The genome sequencing project of 58 acetic acid bacteria.</title>
        <authorList>
            <person name="Okamoto-Kainuma A."/>
            <person name="Ishikawa M."/>
            <person name="Umino S."/>
            <person name="Koizumi Y."/>
            <person name="Shiwa Y."/>
            <person name="Yoshikawa H."/>
            <person name="Matsutani M."/>
            <person name="Matsushita K."/>
        </authorList>
    </citation>
    <scope>NUCLEOTIDE SEQUENCE</scope>
    <source>
        <strain evidence="1">NRIC 0535</strain>
    </source>
</reference>
<sequence length="274" mass="30679">MAVQENLTVHGMTHDGLEDHLRAELADRQLDTLPRWHEKLCVDIHGVQDQYSTMLFDHLKAVGSVLGLSIRRDCGDPRLFIFLTDQSDALASDIVRRNPRLFLGFDGNPEYQDNKFYVTPEEVANFLRPRAVRWLSSSASRSSGDMPPLVLSGRNGPFYASQSYEASMLEETSRRDLTIMLIIVDINRVHDESWGMLGDLLSVIGFAAPHLSDSYDTSSILHVTKSDRLEGPTGAMTAYDRALLSSLYALPEGYSQSDAIDWMSGHFTTDARSH</sequence>
<dbReference type="EMBL" id="BAPV01000061">
    <property type="protein sequence ID" value="GBQ93371.1"/>
    <property type="molecule type" value="Genomic_DNA"/>
</dbReference>
<protein>
    <submittedName>
        <fullName evidence="1">Uncharacterized protein</fullName>
    </submittedName>
</protein>
<dbReference type="Proteomes" id="UP001062776">
    <property type="component" value="Unassembled WGS sequence"/>
</dbReference>
<comment type="caution">
    <text evidence="1">The sequence shown here is derived from an EMBL/GenBank/DDBJ whole genome shotgun (WGS) entry which is preliminary data.</text>
</comment>